<dbReference type="Gene3D" id="3.30.420.40">
    <property type="match status" value="1"/>
</dbReference>
<dbReference type="Pfam" id="PF21447">
    <property type="entry name" value="Ppx-GppA_III"/>
    <property type="match status" value="1"/>
</dbReference>
<dbReference type="InterPro" id="IPR003695">
    <property type="entry name" value="Ppx_GppA_N"/>
</dbReference>
<sequence>MQTPQAVIEIGSTGIRLLVAEPVEERTADSEQPVQKKYNILDRSEFPVNLGRDVFTAGSITRETLLACLQILNRFGEQLKGWGISRQETIVIGTSAVREANNRDPFVDRIKVKTGFTVHVTDGIEENRLMYIAVTECLKDESVSVRQSDSIILEISGGATEMMLMEKGRMVGAHSMRLGTVIIEQQIRAMLGNIDDAHRFIGEFIRNTKNALNTEMNLDKVQQFIALGTDMKLAAIFAGKPISPFLWEIQRYDFEAFVDEVQHYTTEECIAKFKLNYNDAQTFQISLIAYKLFVYLTNVTSIIVPETSIREGILLNNAELSDGELRDEFTQQILASATSLLRKYQGDEAHAEHVKRTSLRIYDAMQDELGLDPHVRMLLSVSAILHDIGMFIRAEDHNVHSKYIINHSEIFGLSRDDKALVALITNFHKGSRMPQDDPEFRLLPRTSRMIILKLSAILRVADALDRTHQQKLIDFTINFAHDSLTFRVKGHTNLALEKLAVAQKSDLFENVFGYKIVLV</sequence>
<evidence type="ECO:0000313" key="3">
    <source>
        <dbReference type="EMBL" id="QQA00941.1"/>
    </source>
</evidence>
<gene>
    <name evidence="3" type="ORF">IWA51_11920</name>
</gene>
<reference evidence="3 4" key="1">
    <citation type="submission" date="2020-11" db="EMBL/GenBank/DDBJ databases">
        <title>Treponema Peruensis nv. sp., first commensal Treponema isolated from human feces.</title>
        <authorList>
            <person name="Belkhou C."/>
            <person name="Raes J."/>
        </authorList>
    </citation>
    <scope>NUCLEOTIDE SEQUENCE [LARGE SCALE GENOMIC DNA]</scope>
    <source>
        <strain evidence="3 4">RCC2812</strain>
    </source>
</reference>
<feature type="domain" description="Ppx/GppA phosphatase C-terminal" evidence="2">
    <location>
        <begin position="335"/>
        <end position="490"/>
    </location>
</feature>
<evidence type="ECO:0000259" key="2">
    <source>
        <dbReference type="Pfam" id="PF21447"/>
    </source>
</evidence>
<dbReference type="InterPro" id="IPR048950">
    <property type="entry name" value="Ppx_GppA_C"/>
</dbReference>
<dbReference type="Gene3D" id="3.30.420.150">
    <property type="entry name" value="Exopolyphosphatase. Domain 2"/>
    <property type="match status" value="1"/>
</dbReference>
<dbReference type="SUPFAM" id="SSF53067">
    <property type="entry name" value="Actin-like ATPase domain"/>
    <property type="match status" value="2"/>
</dbReference>
<dbReference type="AlphaFoldDB" id="A0A7T3V522"/>
<name>A0A7T3V522_9SPIR</name>
<protein>
    <submittedName>
        <fullName evidence="3">HD domain-containing protein</fullName>
    </submittedName>
</protein>
<dbReference type="PANTHER" id="PTHR30005:SF0">
    <property type="entry name" value="RETROGRADE REGULATION PROTEIN 2"/>
    <property type="match status" value="1"/>
</dbReference>
<dbReference type="KEGG" id="tper:IWA51_11920"/>
<dbReference type="Proteomes" id="UP000595224">
    <property type="component" value="Chromosome"/>
</dbReference>
<evidence type="ECO:0000259" key="1">
    <source>
        <dbReference type="Pfam" id="PF02541"/>
    </source>
</evidence>
<dbReference type="Gene3D" id="1.10.3210.10">
    <property type="entry name" value="Hypothetical protein af1432"/>
    <property type="match status" value="1"/>
</dbReference>
<dbReference type="CDD" id="cd24006">
    <property type="entry name" value="ASKHA_NBD_PPX_GppA"/>
    <property type="match status" value="1"/>
</dbReference>
<proteinExistence type="predicted"/>
<dbReference type="GO" id="GO:0016462">
    <property type="term" value="F:pyrophosphatase activity"/>
    <property type="evidence" value="ECO:0007669"/>
    <property type="project" value="TreeGrafter"/>
</dbReference>
<evidence type="ECO:0000313" key="4">
    <source>
        <dbReference type="Proteomes" id="UP000595224"/>
    </source>
</evidence>
<dbReference type="RefSeq" id="WP_177528803.1">
    <property type="nucleotide sequence ID" value="NZ_CBCSHE010000005.1"/>
</dbReference>
<dbReference type="InterPro" id="IPR043129">
    <property type="entry name" value="ATPase_NBD"/>
</dbReference>
<feature type="domain" description="Ppx/GppA phosphatase N-terminal" evidence="1">
    <location>
        <begin position="37"/>
        <end position="317"/>
    </location>
</feature>
<dbReference type="InterPro" id="IPR050273">
    <property type="entry name" value="GppA/Ppx_hydrolase"/>
</dbReference>
<dbReference type="PANTHER" id="PTHR30005">
    <property type="entry name" value="EXOPOLYPHOSPHATASE"/>
    <property type="match status" value="1"/>
</dbReference>
<dbReference type="InterPro" id="IPR003607">
    <property type="entry name" value="HD/PDEase_dom"/>
</dbReference>
<dbReference type="SUPFAM" id="SSF109604">
    <property type="entry name" value="HD-domain/PDEase-like"/>
    <property type="match status" value="1"/>
</dbReference>
<dbReference type="Pfam" id="PF02541">
    <property type="entry name" value="Ppx-GppA"/>
    <property type="match status" value="1"/>
</dbReference>
<accession>A0A7T3V522</accession>
<dbReference type="EMBL" id="CP064936">
    <property type="protein sequence ID" value="QQA00941.1"/>
    <property type="molecule type" value="Genomic_DNA"/>
</dbReference>
<dbReference type="CDD" id="cd00077">
    <property type="entry name" value="HDc"/>
    <property type="match status" value="1"/>
</dbReference>
<organism evidence="3 4">
    <name type="scientific">Treponema peruense</name>
    <dbReference type="NCBI Taxonomy" id="2787628"/>
    <lineage>
        <taxon>Bacteria</taxon>
        <taxon>Pseudomonadati</taxon>
        <taxon>Spirochaetota</taxon>
        <taxon>Spirochaetia</taxon>
        <taxon>Spirochaetales</taxon>
        <taxon>Treponemataceae</taxon>
        <taxon>Treponema</taxon>
    </lineage>
</organism>
<keyword evidence="4" id="KW-1185">Reference proteome</keyword>